<keyword evidence="6" id="KW-1185">Reference proteome</keyword>
<evidence type="ECO:0000256" key="1">
    <source>
        <dbReference type="ARBA" id="ARBA00023125"/>
    </source>
</evidence>
<accession>A0A5B1M6U0</accession>
<gene>
    <name evidence="5" type="ORF">F0U47_10255</name>
</gene>
<dbReference type="Pfam" id="PF00440">
    <property type="entry name" value="TetR_N"/>
    <property type="match status" value="1"/>
</dbReference>
<organism evidence="5 6">
    <name type="scientific">Nocardioides antri</name>
    <dbReference type="NCBI Taxonomy" id="2607659"/>
    <lineage>
        <taxon>Bacteria</taxon>
        <taxon>Bacillati</taxon>
        <taxon>Actinomycetota</taxon>
        <taxon>Actinomycetes</taxon>
        <taxon>Propionibacteriales</taxon>
        <taxon>Nocardioidaceae</taxon>
        <taxon>Nocardioides</taxon>
    </lineage>
</organism>
<feature type="region of interest" description="Disordered" evidence="3">
    <location>
        <begin position="1"/>
        <end position="23"/>
    </location>
</feature>
<feature type="compositionally biased region" description="Polar residues" evidence="3">
    <location>
        <begin position="1"/>
        <end position="10"/>
    </location>
</feature>
<dbReference type="Proteomes" id="UP000324351">
    <property type="component" value="Unassembled WGS sequence"/>
</dbReference>
<evidence type="ECO:0000256" key="3">
    <source>
        <dbReference type="SAM" id="MobiDB-lite"/>
    </source>
</evidence>
<dbReference type="InterPro" id="IPR009057">
    <property type="entry name" value="Homeodomain-like_sf"/>
</dbReference>
<feature type="domain" description="HTH tetR-type" evidence="4">
    <location>
        <begin position="23"/>
        <end position="83"/>
    </location>
</feature>
<dbReference type="Pfam" id="PF17932">
    <property type="entry name" value="TetR_C_24"/>
    <property type="match status" value="1"/>
</dbReference>
<dbReference type="SUPFAM" id="SSF48498">
    <property type="entry name" value="Tetracyclin repressor-like, C-terminal domain"/>
    <property type="match status" value="1"/>
</dbReference>
<dbReference type="EMBL" id="VUJW01000003">
    <property type="protein sequence ID" value="KAA1427799.1"/>
    <property type="molecule type" value="Genomic_DNA"/>
</dbReference>
<dbReference type="AlphaFoldDB" id="A0A5B1M6U0"/>
<dbReference type="GO" id="GO:0003700">
    <property type="term" value="F:DNA-binding transcription factor activity"/>
    <property type="evidence" value="ECO:0007669"/>
    <property type="project" value="TreeGrafter"/>
</dbReference>
<dbReference type="Gene3D" id="1.10.357.10">
    <property type="entry name" value="Tetracycline Repressor, domain 2"/>
    <property type="match status" value="1"/>
</dbReference>
<reference evidence="5 6" key="1">
    <citation type="submission" date="2019-09" db="EMBL/GenBank/DDBJ databases">
        <title>Nocardioides panacisoli sp. nov., isolated from the soil of a ginseng field.</title>
        <authorList>
            <person name="Cho C."/>
        </authorList>
    </citation>
    <scope>NUCLEOTIDE SEQUENCE [LARGE SCALE GENOMIC DNA]</scope>
    <source>
        <strain evidence="5 6">BN140041</strain>
    </source>
</reference>
<dbReference type="InterPro" id="IPR041490">
    <property type="entry name" value="KstR2_TetR_C"/>
</dbReference>
<dbReference type="PANTHER" id="PTHR30055:SF200">
    <property type="entry name" value="HTH-TYPE TRANSCRIPTIONAL REPRESSOR BDCR"/>
    <property type="match status" value="1"/>
</dbReference>
<dbReference type="InterPro" id="IPR050109">
    <property type="entry name" value="HTH-type_TetR-like_transc_reg"/>
</dbReference>
<keyword evidence="1 2" id="KW-0238">DNA-binding</keyword>
<dbReference type="RefSeq" id="WP_149750230.1">
    <property type="nucleotide sequence ID" value="NZ_VUJW01000003.1"/>
</dbReference>
<dbReference type="PROSITE" id="PS50977">
    <property type="entry name" value="HTH_TETR_2"/>
    <property type="match status" value="1"/>
</dbReference>
<dbReference type="GO" id="GO:0000976">
    <property type="term" value="F:transcription cis-regulatory region binding"/>
    <property type="evidence" value="ECO:0007669"/>
    <property type="project" value="TreeGrafter"/>
</dbReference>
<evidence type="ECO:0000259" key="4">
    <source>
        <dbReference type="PROSITE" id="PS50977"/>
    </source>
</evidence>
<name>A0A5B1M6U0_9ACTN</name>
<dbReference type="PRINTS" id="PR00455">
    <property type="entry name" value="HTHTETR"/>
</dbReference>
<evidence type="ECO:0000313" key="6">
    <source>
        <dbReference type="Proteomes" id="UP000324351"/>
    </source>
</evidence>
<protein>
    <submittedName>
        <fullName evidence="5">TetR/AcrR family transcriptional regulator</fullName>
    </submittedName>
</protein>
<dbReference type="InterPro" id="IPR036271">
    <property type="entry name" value="Tet_transcr_reg_TetR-rel_C_sf"/>
</dbReference>
<evidence type="ECO:0000313" key="5">
    <source>
        <dbReference type="EMBL" id="KAA1427799.1"/>
    </source>
</evidence>
<dbReference type="PANTHER" id="PTHR30055">
    <property type="entry name" value="HTH-TYPE TRANSCRIPTIONAL REGULATOR RUTR"/>
    <property type="match status" value="1"/>
</dbReference>
<dbReference type="InterPro" id="IPR001647">
    <property type="entry name" value="HTH_TetR"/>
</dbReference>
<comment type="caution">
    <text evidence="5">The sequence shown here is derived from an EMBL/GenBank/DDBJ whole genome shotgun (WGS) entry which is preliminary data.</text>
</comment>
<proteinExistence type="predicted"/>
<reference evidence="5 6" key="2">
    <citation type="submission" date="2019-09" db="EMBL/GenBank/DDBJ databases">
        <authorList>
            <person name="Jin C."/>
        </authorList>
    </citation>
    <scope>NUCLEOTIDE SEQUENCE [LARGE SCALE GENOMIC DNA]</scope>
    <source>
        <strain evidence="5 6">BN140041</strain>
    </source>
</reference>
<dbReference type="SUPFAM" id="SSF46689">
    <property type="entry name" value="Homeodomain-like"/>
    <property type="match status" value="1"/>
</dbReference>
<sequence>MSIDSDSVSPPGNAPSRGSRRADDTRARLLHAAEATFSAKGFHGTTTRDIARAAGISPTALYVHHSSKEELLYLISRTGHEQALQVVRDALRSSEDPVVRLRAMVHDFAMYHARSHVMSRVVNYELAALSGDHLDEILAIRREITEEMRSLVDGGIAAGAFDPPDRRLAVAALISLGVDIARWYRDDGVPPERIADAYAAMAVRFMRPN</sequence>
<evidence type="ECO:0000256" key="2">
    <source>
        <dbReference type="PROSITE-ProRule" id="PRU00335"/>
    </source>
</evidence>
<feature type="DNA-binding region" description="H-T-H motif" evidence="2">
    <location>
        <begin position="46"/>
        <end position="65"/>
    </location>
</feature>